<evidence type="ECO:0000256" key="1">
    <source>
        <dbReference type="SAM" id="MobiDB-lite"/>
    </source>
</evidence>
<dbReference type="PANTHER" id="PTHR33696">
    <property type="entry name" value="T22J18.15-RELATED"/>
    <property type="match status" value="1"/>
</dbReference>
<evidence type="ECO:0000313" key="3">
    <source>
        <dbReference type="Proteomes" id="UP000585474"/>
    </source>
</evidence>
<gene>
    <name evidence="2" type="ORF">Acr_09g0001500</name>
</gene>
<proteinExistence type="predicted"/>
<comment type="caution">
    <text evidence="2">The sequence shown here is derived from an EMBL/GenBank/DDBJ whole genome shotgun (WGS) entry which is preliminary data.</text>
</comment>
<evidence type="ECO:0000313" key="2">
    <source>
        <dbReference type="EMBL" id="GFY93704.1"/>
    </source>
</evidence>
<dbReference type="OrthoDB" id="745459at2759"/>
<dbReference type="AlphaFoldDB" id="A0A7J0F4U1"/>
<keyword evidence="3" id="KW-1185">Reference proteome</keyword>
<feature type="region of interest" description="Disordered" evidence="1">
    <location>
        <begin position="26"/>
        <end position="52"/>
    </location>
</feature>
<accession>A0A7J0F4U1</accession>
<protein>
    <submittedName>
        <fullName evidence="2">Uncharacterized protein</fullName>
    </submittedName>
</protein>
<name>A0A7J0F4U1_9ERIC</name>
<dbReference type="Proteomes" id="UP000585474">
    <property type="component" value="Unassembled WGS sequence"/>
</dbReference>
<sequence length="143" mass="15866">MSHKKVHSKGNVPFLWEDIPGVPKITGPIAKRRMPSRAPTLPPRPPNYNPKVTAREMKIPLPPRLVQPLHTSSSMKGLGKKEDPFLVALKECTKSVTSGKASVERKNRCHGFKARKIKFSAFSCKGSCGVKDGNLARLRNKKE</sequence>
<dbReference type="EMBL" id="BJWL01000009">
    <property type="protein sequence ID" value="GFY93704.1"/>
    <property type="molecule type" value="Genomic_DNA"/>
</dbReference>
<dbReference type="PANTHER" id="PTHR33696:SF20">
    <property type="entry name" value="DUF688 FAMILY PROTEIN"/>
    <property type="match status" value="1"/>
</dbReference>
<reference evidence="2 3" key="1">
    <citation type="submission" date="2019-07" db="EMBL/GenBank/DDBJ databases">
        <title>De Novo Assembly of kiwifruit Actinidia rufa.</title>
        <authorList>
            <person name="Sugita-Konishi S."/>
            <person name="Sato K."/>
            <person name="Mori E."/>
            <person name="Abe Y."/>
            <person name="Kisaki G."/>
            <person name="Hamano K."/>
            <person name="Suezawa K."/>
            <person name="Otani M."/>
            <person name="Fukuda T."/>
            <person name="Manabe T."/>
            <person name="Gomi K."/>
            <person name="Tabuchi M."/>
            <person name="Akimitsu K."/>
            <person name="Kataoka I."/>
        </authorList>
    </citation>
    <scope>NUCLEOTIDE SEQUENCE [LARGE SCALE GENOMIC DNA]</scope>
    <source>
        <strain evidence="3">cv. Fuchu</strain>
    </source>
</reference>
<organism evidence="2 3">
    <name type="scientific">Actinidia rufa</name>
    <dbReference type="NCBI Taxonomy" id="165716"/>
    <lineage>
        <taxon>Eukaryota</taxon>
        <taxon>Viridiplantae</taxon>
        <taxon>Streptophyta</taxon>
        <taxon>Embryophyta</taxon>
        <taxon>Tracheophyta</taxon>
        <taxon>Spermatophyta</taxon>
        <taxon>Magnoliopsida</taxon>
        <taxon>eudicotyledons</taxon>
        <taxon>Gunneridae</taxon>
        <taxon>Pentapetalae</taxon>
        <taxon>asterids</taxon>
        <taxon>Ericales</taxon>
        <taxon>Actinidiaceae</taxon>
        <taxon>Actinidia</taxon>
    </lineage>
</organism>